<proteinExistence type="predicted"/>
<dbReference type="Proteomes" id="UP000027222">
    <property type="component" value="Unassembled WGS sequence"/>
</dbReference>
<protein>
    <submittedName>
        <fullName evidence="1">Uncharacterized protein</fullName>
    </submittedName>
</protein>
<gene>
    <name evidence="1" type="ORF">GALMADRAFT_73955</name>
</gene>
<sequence length="75" mass="8713">TLEIIKDDRLAGKIRSWLSPPDSSKNYNEADKKRQRGTCTWLLDGMQFLDWMEKPGFLWIKGKGKYPGRLLELDG</sequence>
<reference evidence="2" key="1">
    <citation type="journal article" date="2014" name="Proc. Natl. Acad. Sci. U.S.A.">
        <title>Extensive sampling of basidiomycete genomes demonstrates inadequacy of the white-rot/brown-rot paradigm for wood decay fungi.</title>
        <authorList>
            <person name="Riley R."/>
            <person name="Salamov A.A."/>
            <person name="Brown D.W."/>
            <person name="Nagy L.G."/>
            <person name="Floudas D."/>
            <person name="Held B.W."/>
            <person name="Levasseur A."/>
            <person name="Lombard V."/>
            <person name="Morin E."/>
            <person name="Otillar R."/>
            <person name="Lindquist E.A."/>
            <person name="Sun H."/>
            <person name="LaButti K.M."/>
            <person name="Schmutz J."/>
            <person name="Jabbour D."/>
            <person name="Luo H."/>
            <person name="Baker S.E."/>
            <person name="Pisabarro A.G."/>
            <person name="Walton J.D."/>
            <person name="Blanchette R.A."/>
            <person name="Henrissat B."/>
            <person name="Martin F."/>
            <person name="Cullen D."/>
            <person name="Hibbett D.S."/>
            <person name="Grigoriev I.V."/>
        </authorList>
    </citation>
    <scope>NUCLEOTIDE SEQUENCE [LARGE SCALE GENOMIC DNA]</scope>
    <source>
        <strain evidence="2">CBS 339.88</strain>
    </source>
</reference>
<dbReference type="HOGENOM" id="CLU_129974_2_0_1"/>
<feature type="non-terminal residue" evidence="1">
    <location>
        <position position="1"/>
    </location>
</feature>
<keyword evidence="2" id="KW-1185">Reference proteome</keyword>
<name>A0A067SQP9_GALM3</name>
<dbReference type="STRING" id="685588.A0A067SQP9"/>
<dbReference type="EMBL" id="KL142389">
    <property type="protein sequence ID" value="KDR72362.1"/>
    <property type="molecule type" value="Genomic_DNA"/>
</dbReference>
<evidence type="ECO:0000313" key="1">
    <source>
        <dbReference type="EMBL" id="KDR72362.1"/>
    </source>
</evidence>
<accession>A0A067SQP9</accession>
<dbReference type="OrthoDB" id="3043226at2759"/>
<evidence type="ECO:0000313" key="2">
    <source>
        <dbReference type="Proteomes" id="UP000027222"/>
    </source>
</evidence>
<organism evidence="1 2">
    <name type="scientific">Galerina marginata (strain CBS 339.88)</name>
    <dbReference type="NCBI Taxonomy" id="685588"/>
    <lineage>
        <taxon>Eukaryota</taxon>
        <taxon>Fungi</taxon>
        <taxon>Dikarya</taxon>
        <taxon>Basidiomycota</taxon>
        <taxon>Agaricomycotina</taxon>
        <taxon>Agaricomycetes</taxon>
        <taxon>Agaricomycetidae</taxon>
        <taxon>Agaricales</taxon>
        <taxon>Agaricineae</taxon>
        <taxon>Strophariaceae</taxon>
        <taxon>Galerina</taxon>
    </lineage>
</organism>
<dbReference type="AlphaFoldDB" id="A0A067SQP9"/>